<name>A0ABY5MEL5_9HYPH</name>
<protein>
    <submittedName>
        <fullName evidence="1">Uncharacterized protein</fullName>
    </submittedName>
</protein>
<dbReference type="EMBL" id="CP030941">
    <property type="protein sequence ID" value="UUP15857.1"/>
    <property type="molecule type" value="Genomic_DNA"/>
</dbReference>
<accession>A0ABY5MEL5</accession>
<evidence type="ECO:0000313" key="2">
    <source>
        <dbReference type="Proteomes" id="UP001342418"/>
    </source>
</evidence>
<sequence length="50" mass="5884">MKADEFSQFPTRTLDFLTDLSANNDRDRFAQNDAFCRLKPLFDWLTAPSR</sequence>
<keyword evidence="2" id="KW-1185">Reference proteome</keyword>
<gene>
    <name evidence="1" type="ORF">NTH_00296</name>
</gene>
<evidence type="ECO:0000313" key="1">
    <source>
        <dbReference type="EMBL" id="UUP15857.1"/>
    </source>
</evidence>
<dbReference type="Proteomes" id="UP001342418">
    <property type="component" value="Chromosome"/>
</dbReference>
<organism evidence="1 2">
    <name type="scientific">Nitratireductor thuwali</name>
    <dbReference type="NCBI Taxonomy" id="2267699"/>
    <lineage>
        <taxon>Bacteria</taxon>
        <taxon>Pseudomonadati</taxon>
        <taxon>Pseudomonadota</taxon>
        <taxon>Alphaproteobacteria</taxon>
        <taxon>Hyphomicrobiales</taxon>
        <taxon>Phyllobacteriaceae</taxon>
        <taxon>Nitratireductor</taxon>
    </lineage>
</organism>
<proteinExistence type="predicted"/>
<reference evidence="1 2" key="1">
    <citation type="submission" date="2018-07" db="EMBL/GenBank/DDBJ databases">
        <title>Genome sequence of Nitratireductor thuwali#1536.</title>
        <authorList>
            <person name="Michoud G."/>
            <person name="Merlino G."/>
            <person name="Sefrji F.O."/>
            <person name="Daffonchio D."/>
        </authorList>
    </citation>
    <scope>NUCLEOTIDE SEQUENCE [LARGE SCALE GENOMIC DNA]</scope>
    <source>
        <strain evidence="2">Nit1536</strain>
    </source>
</reference>